<dbReference type="PRINTS" id="PR00335">
    <property type="entry name" value="KUPTAKETRKA"/>
</dbReference>
<dbReference type="SUPFAM" id="SSF51735">
    <property type="entry name" value="NAD(P)-binding Rossmann-fold domains"/>
    <property type="match status" value="2"/>
</dbReference>
<dbReference type="NCBIfam" id="NF007031">
    <property type="entry name" value="PRK09496.1-2"/>
    <property type="match status" value="1"/>
</dbReference>
<feature type="domain" description="RCK C-terminal" evidence="8">
    <location>
        <begin position="386"/>
        <end position="467"/>
    </location>
</feature>
<dbReference type="InterPro" id="IPR006037">
    <property type="entry name" value="RCK_C"/>
</dbReference>
<dbReference type="NCBIfam" id="NF007039">
    <property type="entry name" value="PRK09496.3-2"/>
    <property type="match status" value="1"/>
</dbReference>
<dbReference type="InterPro" id="IPR036291">
    <property type="entry name" value="NAD(P)-bd_dom_sf"/>
</dbReference>
<organism evidence="9 10">
    <name type="scientific">Marispirochaeta aestuarii</name>
    <dbReference type="NCBI Taxonomy" id="1963862"/>
    <lineage>
        <taxon>Bacteria</taxon>
        <taxon>Pseudomonadati</taxon>
        <taxon>Spirochaetota</taxon>
        <taxon>Spirochaetia</taxon>
        <taxon>Spirochaetales</taxon>
        <taxon>Spirochaetaceae</taxon>
        <taxon>Marispirochaeta</taxon>
    </lineage>
</organism>
<protein>
    <recommendedName>
        <fullName evidence="1">Trk system potassium uptake protein TrkA</fullName>
    </recommendedName>
</protein>
<gene>
    <name evidence="9" type="ORF">B4O97_06935</name>
</gene>
<evidence type="ECO:0000256" key="5">
    <source>
        <dbReference type="ARBA" id="ARBA00023027"/>
    </source>
</evidence>
<sequence>MNIIILGGGRVGYNLARQLVSEDKQVTVIEKSLAVAKQLANTVDCHVINDEGNSPAVLREAGIEDADFFVAVTDSDEINMISCGLVAAEFSRPVTIARVRNLDYSASRMLENPLFGINHVVNPEIETARVILRSIERGAKSNILLFDQGDLQLCDVIVPEESPFVGKPVRLMRAETDSNFLIALMNRNDEYMIPSGDTVIFAGDQLHLLGSEAELDRILEINGRHKTPIHRIAIVGGGKVSRYIADQLYQPTDEGSSIFRKMLNRFVPKRRNRVLHFIEQDYDKCKALIERYPDAHVTNADISSEGILEEGDIEGYDLLLTATGNQELNIITAMYAKKLGISRTIALVQRRGYVNMAHELGIDVVVSLNNALVNSILKIIRRGNVRSIHSISDSLFEIIEFSIEKGSPIAGKTIKDIRLPKQSLIMLVVRQDEHILPHGDFMLQMSDRVFVIARTEDIKKVEGAITGK</sequence>
<keyword evidence="5" id="KW-0520">NAD</keyword>
<accession>A0A1Y1RZZ2</accession>
<dbReference type="Proteomes" id="UP000192343">
    <property type="component" value="Unassembled WGS sequence"/>
</dbReference>
<keyword evidence="10" id="KW-1185">Reference proteome</keyword>
<dbReference type="Gene3D" id="3.30.70.1450">
    <property type="entry name" value="Regulator of K+ conductance, C-terminal domain"/>
    <property type="match status" value="2"/>
</dbReference>
<dbReference type="InterPro" id="IPR036721">
    <property type="entry name" value="RCK_C_sf"/>
</dbReference>
<evidence type="ECO:0000313" key="10">
    <source>
        <dbReference type="Proteomes" id="UP000192343"/>
    </source>
</evidence>
<evidence type="ECO:0000256" key="2">
    <source>
        <dbReference type="ARBA" id="ARBA00022448"/>
    </source>
</evidence>
<dbReference type="STRING" id="1963862.B4O97_06935"/>
<dbReference type="GO" id="GO:0015079">
    <property type="term" value="F:potassium ion transmembrane transporter activity"/>
    <property type="evidence" value="ECO:0007669"/>
    <property type="project" value="InterPro"/>
</dbReference>
<dbReference type="SUPFAM" id="SSF116726">
    <property type="entry name" value="TrkA C-terminal domain-like"/>
    <property type="match status" value="2"/>
</dbReference>
<dbReference type="InterPro" id="IPR006036">
    <property type="entry name" value="K_uptake_TrkA"/>
</dbReference>
<dbReference type="PROSITE" id="PS51202">
    <property type="entry name" value="RCK_C"/>
    <property type="match status" value="2"/>
</dbReference>
<feature type="domain" description="RCK N-terminal" evidence="7">
    <location>
        <begin position="1"/>
        <end position="121"/>
    </location>
</feature>
<evidence type="ECO:0000256" key="4">
    <source>
        <dbReference type="ARBA" id="ARBA00022958"/>
    </source>
</evidence>
<evidence type="ECO:0000259" key="8">
    <source>
        <dbReference type="PROSITE" id="PS51202"/>
    </source>
</evidence>
<keyword evidence="3" id="KW-0633">Potassium transport</keyword>
<evidence type="ECO:0000256" key="6">
    <source>
        <dbReference type="ARBA" id="ARBA00023065"/>
    </source>
</evidence>
<dbReference type="InterPro" id="IPR003148">
    <property type="entry name" value="RCK_N"/>
</dbReference>
<name>A0A1Y1RZZ2_9SPIO</name>
<dbReference type="PANTHER" id="PTHR43833:SF5">
    <property type="entry name" value="TRK SYSTEM POTASSIUM UPTAKE PROTEIN TRKA"/>
    <property type="match status" value="1"/>
</dbReference>
<dbReference type="OrthoDB" id="9775180at2"/>
<evidence type="ECO:0000256" key="3">
    <source>
        <dbReference type="ARBA" id="ARBA00022538"/>
    </source>
</evidence>
<dbReference type="PROSITE" id="PS51201">
    <property type="entry name" value="RCK_N"/>
    <property type="match status" value="1"/>
</dbReference>
<comment type="caution">
    <text evidence="9">The sequence shown here is derived from an EMBL/GenBank/DDBJ whole genome shotgun (WGS) entry which is preliminary data.</text>
</comment>
<dbReference type="PANTHER" id="PTHR43833">
    <property type="entry name" value="POTASSIUM CHANNEL PROTEIN 2-RELATED-RELATED"/>
    <property type="match status" value="1"/>
</dbReference>
<feature type="domain" description="RCK C-terminal" evidence="8">
    <location>
        <begin position="141"/>
        <end position="224"/>
    </location>
</feature>
<dbReference type="Gene3D" id="3.40.50.720">
    <property type="entry name" value="NAD(P)-binding Rossmann-like Domain"/>
    <property type="match status" value="2"/>
</dbReference>
<proteinExistence type="predicted"/>
<keyword evidence="2" id="KW-0813">Transport</keyword>
<evidence type="ECO:0000313" key="9">
    <source>
        <dbReference type="EMBL" id="ORC36317.1"/>
    </source>
</evidence>
<dbReference type="Pfam" id="PF02080">
    <property type="entry name" value="TrkA_C"/>
    <property type="match status" value="2"/>
</dbReference>
<dbReference type="AlphaFoldDB" id="A0A1Y1RZZ2"/>
<keyword evidence="6" id="KW-0406">Ion transport</keyword>
<dbReference type="InterPro" id="IPR050721">
    <property type="entry name" value="Trk_Ktr_HKT_K-transport"/>
</dbReference>
<dbReference type="GO" id="GO:0005886">
    <property type="term" value="C:plasma membrane"/>
    <property type="evidence" value="ECO:0007669"/>
    <property type="project" value="InterPro"/>
</dbReference>
<dbReference type="Pfam" id="PF02254">
    <property type="entry name" value="TrkA_N"/>
    <property type="match status" value="2"/>
</dbReference>
<evidence type="ECO:0000256" key="1">
    <source>
        <dbReference type="ARBA" id="ARBA00017378"/>
    </source>
</evidence>
<dbReference type="RefSeq" id="WP_083049488.1">
    <property type="nucleotide sequence ID" value="NZ_CAXXQO010000003.1"/>
</dbReference>
<evidence type="ECO:0000259" key="7">
    <source>
        <dbReference type="PROSITE" id="PS51201"/>
    </source>
</evidence>
<dbReference type="EMBL" id="MWQY01000006">
    <property type="protein sequence ID" value="ORC36317.1"/>
    <property type="molecule type" value="Genomic_DNA"/>
</dbReference>
<keyword evidence="4" id="KW-0630">Potassium</keyword>
<reference evidence="9 10" key="1">
    <citation type="submission" date="2017-03" db="EMBL/GenBank/DDBJ databases">
        <title>Draft Genome sequence of Marispirochaeta sp. strain JC444.</title>
        <authorList>
            <person name="Shivani Y."/>
            <person name="Subhash Y."/>
            <person name="Sasikala C."/>
            <person name="Ramana C."/>
        </authorList>
    </citation>
    <scope>NUCLEOTIDE SEQUENCE [LARGE SCALE GENOMIC DNA]</scope>
    <source>
        <strain evidence="9 10">JC444</strain>
    </source>
</reference>